<dbReference type="Proteomes" id="UP000268973">
    <property type="component" value="Unassembled WGS sequence"/>
</dbReference>
<reference evidence="3 4" key="1">
    <citation type="submission" date="2018-12" db="EMBL/GenBank/DDBJ databases">
        <title>Vibrio sp. isolated from China Sea.</title>
        <authorList>
            <person name="Li Y."/>
        </authorList>
    </citation>
    <scope>NUCLEOTIDE SEQUENCE [LARGE SCALE GENOMIC DNA]</scope>
    <source>
        <strain evidence="3 4">BEI207</strain>
    </source>
</reference>
<feature type="transmembrane region" description="Helical" evidence="1">
    <location>
        <begin position="12"/>
        <end position="32"/>
    </location>
</feature>
<name>A0A3S0MNI5_9VIBR</name>
<evidence type="ECO:0000256" key="1">
    <source>
        <dbReference type="SAM" id="Phobius"/>
    </source>
</evidence>
<accession>A0A3S0MNI5</accession>
<dbReference type="InterPro" id="IPR036465">
    <property type="entry name" value="vWFA_dom_sf"/>
</dbReference>
<dbReference type="PROSITE" id="PS50234">
    <property type="entry name" value="VWFA"/>
    <property type="match status" value="1"/>
</dbReference>
<organism evidence="3 4">
    <name type="scientific">Vibrio aquaticus</name>
    <dbReference type="NCBI Taxonomy" id="2496559"/>
    <lineage>
        <taxon>Bacteria</taxon>
        <taxon>Pseudomonadati</taxon>
        <taxon>Pseudomonadota</taxon>
        <taxon>Gammaproteobacteria</taxon>
        <taxon>Vibrionales</taxon>
        <taxon>Vibrionaceae</taxon>
        <taxon>Vibrio</taxon>
    </lineage>
</organism>
<keyword evidence="1" id="KW-0812">Transmembrane</keyword>
<keyword evidence="4" id="KW-1185">Reference proteome</keyword>
<evidence type="ECO:0000259" key="2">
    <source>
        <dbReference type="PROSITE" id="PS50234"/>
    </source>
</evidence>
<protein>
    <submittedName>
        <fullName evidence="3">VWA domain-containing protein</fullName>
    </submittedName>
</protein>
<evidence type="ECO:0000313" key="3">
    <source>
        <dbReference type="EMBL" id="RTZ15813.1"/>
    </source>
</evidence>
<dbReference type="AlphaFoldDB" id="A0A3S0MNI5"/>
<keyword evidence="1" id="KW-0472">Membrane</keyword>
<dbReference type="Gene3D" id="3.40.50.410">
    <property type="entry name" value="von Willebrand factor, type A domain"/>
    <property type="match status" value="1"/>
</dbReference>
<evidence type="ECO:0000313" key="4">
    <source>
        <dbReference type="Proteomes" id="UP000268973"/>
    </source>
</evidence>
<feature type="domain" description="VWFA" evidence="2">
    <location>
        <begin position="151"/>
        <end position="417"/>
    </location>
</feature>
<dbReference type="Pfam" id="PF13400">
    <property type="entry name" value="Tad"/>
    <property type="match status" value="1"/>
</dbReference>
<proteinExistence type="predicted"/>
<dbReference type="EMBL" id="RXZH01000004">
    <property type="protein sequence ID" value="RTZ15813.1"/>
    <property type="molecule type" value="Genomic_DNA"/>
</dbReference>
<dbReference type="OrthoDB" id="5670502at2"/>
<dbReference type="InterPro" id="IPR028087">
    <property type="entry name" value="Tad_N"/>
</dbReference>
<dbReference type="InterPro" id="IPR002035">
    <property type="entry name" value="VWF_A"/>
</dbReference>
<sequence length="425" mass="47757">MKQHSLRKQGGHAALLFALIIPAMWGFFTLAIDGSRAIQTKARLGDAAEVAALALAAQNSLDQVENRALATNYIDAYVSDVDITVTSIERTECNVSNSRDCDGASRYAQYALDVSIEQQSWLPTESWAGFGESYDVVHEATARKYQGDSIDVAFVMDYSGSMREGWNRKAKYQHVEEIINEVLDELESYQGIQEINNRVALVPYAEFTARPDDNMRCDRWGTRPWHFVDQLYFKSTWSGLKVDAKTTVRNWRYDRATDPSMVCDGSNYNNHYVGFKTVPFADDFTNLRSVMSGFYPDGATASYQGIIKAAQLFERLAEPNPRQLLVILSDGDDSTGYYGPLRSIPTQSLIEEGLCDVIKSELSSRQTPDNRPVTFQFAMIGFDYDVNDNPLTQCVGKENVYDAKNPDELLDIILNLISEEIGHLK</sequence>
<keyword evidence="1" id="KW-1133">Transmembrane helix</keyword>
<dbReference type="SUPFAM" id="SSF53300">
    <property type="entry name" value="vWA-like"/>
    <property type="match status" value="1"/>
</dbReference>
<comment type="caution">
    <text evidence="3">The sequence shown here is derived from an EMBL/GenBank/DDBJ whole genome shotgun (WGS) entry which is preliminary data.</text>
</comment>
<gene>
    <name evidence="3" type="ORF">EJ063_10930</name>
</gene>